<dbReference type="SUPFAM" id="SSF57667">
    <property type="entry name" value="beta-beta-alpha zinc fingers"/>
    <property type="match status" value="1"/>
</dbReference>
<dbReference type="Gene3D" id="2.30.30.30">
    <property type="match status" value="1"/>
</dbReference>
<sequence>MDIYCKSSSDEEDRDPRWLHPYCSWCRIKYANMRNYLTHLKSRSHERRVSLLQNDRNGLNPYGWPMPKVGDYVYIWSGKYRNQVGQVLLVNEIKFTFDVYIYSTSNDVIIAESIPFYAVCKRSNGILF</sequence>
<accession>A0A564YMA3</accession>
<reference evidence="1 2" key="1">
    <citation type="submission" date="2019-07" db="EMBL/GenBank/DDBJ databases">
        <authorList>
            <person name="Jastrzebski P J."/>
            <person name="Paukszto L."/>
            <person name="Jastrzebski P J."/>
        </authorList>
    </citation>
    <scope>NUCLEOTIDE SEQUENCE [LARGE SCALE GENOMIC DNA]</scope>
    <source>
        <strain evidence="1 2">WMS-il1</strain>
    </source>
</reference>
<dbReference type="InterPro" id="IPR014722">
    <property type="entry name" value="Rib_uL2_dom2"/>
</dbReference>
<dbReference type="EMBL" id="CABIJS010000288">
    <property type="protein sequence ID" value="VUZ48300.1"/>
    <property type="molecule type" value="Genomic_DNA"/>
</dbReference>
<evidence type="ECO:0008006" key="3">
    <source>
        <dbReference type="Google" id="ProtNLM"/>
    </source>
</evidence>
<proteinExistence type="predicted"/>
<gene>
    <name evidence="1" type="ORF">WMSIL1_LOCUS7739</name>
</gene>
<organism evidence="1 2">
    <name type="scientific">Hymenolepis diminuta</name>
    <name type="common">Rat tapeworm</name>
    <dbReference type="NCBI Taxonomy" id="6216"/>
    <lineage>
        <taxon>Eukaryota</taxon>
        <taxon>Metazoa</taxon>
        <taxon>Spiralia</taxon>
        <taxon>Lophotrochozoa</taxon>
        <taxon>Platyhelminthes</taxon>
        <taxon>Cestoda</taxon>
        <taxon>Eucestoda</taxon>
        <taxon>Cyclophyllidea</taxon>
        <taxon>Hymenolepididae</taxon>
        <taxon>Hymenolepis</taxon>
    </lineage>
</organism>
<name>A0A564YMA3_HYMDI</name>
<dbReference type="InterPro" id="IPR036236">
    <property type="entry name" value="Znf_C2H2_sf"/>
</dbReference>
<keyword evidence="2" id="KW-1185">Reference proteome</keyword>
<evidence type="ECO:0000313" key="2">
    <source>
        <dbReference type="Proteomes" id="UP000321570"/>
    </source>
</evidence>
<dbReference type="Proteomes" id="UP000321570">
    <property type="component" value="Unassembled WGS sequence"/>
</dbReference>
<dbReference type="AlphaFoldDB" id="A0A564YMA3"/>
<protein>
    <recommendedName>
        <fullName evidence="3">C2H2-type domain-containing protein</fullName>
    </recommendedName>
</protein>
<evidence type="ECO:0000313" key="1">
    <source>
        <dbReference type="EMBL" id="VUZ48300.1"/>
    </source>
</evidence>